<sequence>MKNFVPKMMLLAAVSLTSLSARAATCYYQPGNNTTSGDVFYGAFTCNQKYIDQFWNHFDFDKGDWDDGFGYEAACDLNRPLARTFNALYLLAYSAEDYARSTSDFSGNALRWAYPYSSTYIDELDGRCGSGDKNTGARATTVHGPIIDNYTELYWPFFYGENVVQRAGTILHESRHGAGKSHDAGSSCPRGASCDSSWGYKGANMYQVLYLWWFRVDGTRTTQAMRDFARTEAQNIINNGFKANPGFVIP</sequence>
<evidence type="ECO:0000313" key="2">
    <source>
        <dbReference type="EMBL" id="ATB35162.1"/>
    </source>
</evidence>
<reference evidence="2 3" key="1">
    <citation type="submission" date="2017-06" db="EMBL/GenBank/DDBJ databases">
        <title>Sequencing and comparative analysis of myxobacterial genomes.</title>
        <authorList>
            <person name="Rupp O."/>
            <person name="Goesmann A."/>
            <person name="Sogaard-Andersen L."/>
        </authorList>
    </citation>
    <scope>NUCLEOTIDE SEQUENCE [LARGE SCALE GENOMIC DNA]</scope>
    <source>
        <strain evidence="2 3">DSM 52655</strain>
    </source>
</reference>
<dbReference type="RefSeq" id="WP_198316439.1">
    <property type="nucleotide sequence ID" value="NZ_CP022098.1"/>
</dbReference>
<proteinExistence type="predicted"/>
<feature type="chain" id="PRO_5012422457" description="Metalloprotease" evidence="1">
    <location>
        <begin position="24"/>
        <end position="250"/>
    </location>
</feature>
<protein>
    <recommendedName>
        <fullName evidence="4">Metalloprotease</fullName>
    </recommendedName>
</protein>
<feature type="signal peptide" evidence="1">
    <location>
        <begin position="1"/>
        <end position="23"/>
    </location>
</feature>
<accession>A0A250IV89</accession>
<dbReference type="EMBL" id="CP022098">
    <property type="protein sequence ID" value="ATB35162.1"/>
    <property type="molecule type" value="Genomic_DNA"/>
</dbReference>
<evidence type="ECO:0000256" key="1">
    <source>
        <dbReference type="SAM" id="SignalP"/>
    </source>
</evidence>
<dbReference type="KEGG" id="cfus:CYFUS_000574"/>
<evidence type="ECO:0008006" key="4">
    <source>
        <dbReference type="Google" id="ProtNLM"/>
    </source>
</evidence>
<keyword evidence="1" id="KW-0732">Signal</keyword>
<gene>
    <name evidence="2" type="ORF">CYFUS_000574</name>
</gene>
<evidence type="ECO:0000313" key="3">
    <source>
        <dbReference type="Proteomes" id="UP000217257"/>
    </source>
</evidence>
<organism evidence="2 3">
    <name type="scientific">Cystobacter fuscus</name>
    <dbReference type="NCBI Taxonomy" id="43"/>
    <lineage>
        <taxon>Bacteria</taxon>
        <taxon>Pseudomonadati</taxon>
        <taxon>Myxococcota</taxon>
        <taxon>Myxococcia</taxon>
        <taxon>Myxococcales</taxon>
        <taxon>Cystobacterineae</taxon>
        <taxon>Archangiaceae</taxon>
        <taxon>Cystobacter</taxon>
    </lineage>
</organism>
<dbReference type="Proteomes" id="UP000217257">
    <property type="component" value="Chromosome"/>
</dbReference>
<name>A0A250IV89_9BACT</name>
<dbReference type="AlphaFoldDB" id="A0A250IV89"/>